<dbReference type="Proteomes" id="UP000824024">
    <property type="component" value="Unassembled WGS sequence"/>
</dbReference>
<reference evidence="2" key="1">
    <citation type="journal article" date="2021" name="PeerJ">
        <title>Extensive microbial diversity within the chicken gut microbiome revealed by metagenomics and culture.</title>
        <authorList>
            <person name="Gilroy R."/>
            <person name="Ravi A."/>
            <person name="Getino M."/>
            <person name="Pursley I."/>
            <person name="Horton D.L."/>
            <person name="Alikhan N.F."/>
            <person name="Baker D."/>
            <person name="Gharbi K."/>
            <person name="Hall N."/>
            <person name="Watson M."/>
            <person name="Adriaenssens E.M."/>
            <person name="Foster-Nyarko E."/>
            <person name="Jarju S."/>
            <person name="Secka A."/>
            <person name="Antonio M."/>
            <person name="Oren A."/>
            <person name="Chaudhuri R.R."/>
            <person name="La Ragione R."/>
            <person name="Hildebrand F."/>
            <person name="Pallen M.J."/>
        </authorList>
    </citation>
    <scope>NUCLEOTIDE SEQUENCE</scope>
    <source>
        <strain evidence="2">CHK192-9172</strain>
    </source>
</reference>
<dbReference type="PANTHER" id="PTHR23308">
    <property type="entry name" value="NUCLEAR INHIBITOR OF PROTEIN PHOSPHATASE-1"/>
    <property type="match status" value="1"/>
</dbReference>
<dbReference type="EMBL" id="DXCH01000135">
    <property type="protein sequence ID" value="HIZ07236.1"/>
    <property type="molecule type" value="Genomic_DNA"/>
</dbReference>
<evidence type="ECO:0000313" key="3">
    <source>
        <dbReference type="Proteomes" id="UP000824024"/>
    </source>
</evidence>
<comment type="caution">
    <text evidence="2">The sequence shown here is derived from an EMBL/GenBank/DDBJ whole genome shotgun (WGS) entry which is preliminary data.</text>
</comment>
<dbReference type="SUPFAM" id="SSF49879">
    <property type="entry name" value="SMAD/FHA domain"/>
    <property type="match status" value="1"/>
</dbReference>
<dbReference type="Pfam" id="PF00498">
    <property type="entry name" value="FHA"/>
    <property type="match status" value="1"/>
</dbReference>
<dbReference type="SMART" id="SM00240">
    <property type="entry name" value="FHA"/>
    <property type="match status" value="1"/>
</dbReference>
<evidence type="ECO:0000259" key="1">
    <source>
        <dbReference type="PROSITE" id="PS50006"/>
    </source>
</evidence>
<dbReference type="Gene3D" id="2.60.200.20">
    <property type="match status" value="1"/>
</dbReference>
<dbReference type="Pfam" id="PF19909">
    <property type="entry name" value="DUF6382"/>
    <property type="match status" value="1"/>
</dbReference>
<proteinExistence type="predicted"/>
<dbReference type="InterPro" id="IPR000253">
    <property type="entry name" value="FHA_dom"/>
</dbReference>
<organism evidence="2 3">
    <name type="scientific">Candidatus Eubacterium avistercoris</name>
    <dbReference type="NCBI Taxonomy" id="2838567"/>
    <lineage>
        <taxon>Bacteria</taxon>
        <taxon>Bacillati</taxon>
        <taxon>Bacillota</taxon>
        <taxon>Clostridia</taxon>
        <taxon>Eubacteriales</taxon>
        <taxon>Eubacteriaceae</taxon>
        <taxon>Eubacterium</taxon>
    </lineage>
</organism>
<dbReference type="InterPro" id="IPR050923">
    <property type="entry name" value="Cell_Proc_Reg/RNA_Proc"/>
</dbReference>
<dbReference type="CDD" id="cd00060">
    <property type="entry name" value="FHA"/>
    <property type="match status" value="1"/>
</dbReference>
<dbReference type="AlphaFoldDB" id="A0A9D2D2H4"/>
<protein>
    <submittedName>
        <fullName evidence="2">FHA domain-containing protein</fullName>
    </submittedName>
</protein>
<dbReference type="InterPro" id="IPR008984">
    <property type="entry name" value="SMAD_FHA_dom_sf"/>
</dbReference>
<gene>
    <name evidence="2" type="ORF">IAA08_04790</name>
</gene>
<feature type="domain" description="FHA" evidence="1">
    <location>
        <begin position="290"/>
        <end position="340"/>
    </location>
</feature>
<evidence type="ECO:0000313" key="2">
    <source>
        <dbReference type="EMBL" id="HIZ07236.1"/>
    </source>
</evidence>
<sequence length="364" mass="42157">MKVTYIKNLNQSFMVVKDAEFEYENFELLMLLNNKIPGLLEVQIIIGDGKIEYWYDITGMTALDTMLDLYPLDEARIRKLTEDLYDMNMKLDEYLLDGGNICYLPEMLYMDRTAGKYKFCYLPGCKAAGNMGLQTLTEYMLTKIDHTDQNAVKIGYALYDKSTQECCCVRELLACADIPRTSEKACVSRETQESWDSEETEGCEENSRERIGFGGVKKWFRKRKKDWEKGYQEPCLREKADYETEMFFGSTGRPDDPTVFLKAQQNLILGRLLYQGKNGEGDFILEDESFVIGKEREKADGVLKADTVSRMHAKITKKEGEYYLEDLNSTNGTYLNGRELNYHEPVKLSRNDRICFATEEYIFC</sequence>
<dbReference type="PROSITE" id="PS50006">
    <property type="entry name" value="FHA_DOMAIN"/>
    <property type="match status" value="1"/>
</dbReference>
<accession>A0A9D2D2H4</accession>
<name>A0A9D2D2H4_9FIRM</name>
<reference evidence="2" key="2">
    <citation type="submission" date="2021-04" db="EMBL/GenBank/DDBJ databases">
        <authorList>
            <person name="Gilroy R."/>
        </authorList>
    </citation>
    <scope>NUCLEOTIDE SEQUENCE</scope>
    <source>
        <strain evidence="2">CHK192-9172</strain>
    </source>
</reference>
<dbReference type="InterPro" id="IPR045962">
    <property type="entry name" value="DUF6382"/>
</dbReference>